<evidence type="ECO:0000313" key="1">
    <source>
        <dbReference type="EMBL" id="KAJ3567197.1"/>
    </source>
</evidence>
<dbReference type="Proteomes" id="UP001148614">
    <property type="component" value="Unassembled WGS sequence"/>
</dbReference>
<organism evidence="1 2">
    <name type="scientific">Xylaria arbuscula</name>
    <dbReference type="NCBI Taxonomy" id="114810"/>
    <lineage>
        <taxon>Eukaryota</taxon>
        <taxon>Fungi</taxon>
        <taxon>Dikarya</taxon>
        <taxon>Ascomycota</taxon>
        <taxon>Pezizomycotina</taxon>
        <taxon>Sordariomycetes</taxon>
        <taxon>Xylariomycetidae</taxon>
        <taxon>Xylariales</taxon>
        <taxon>Xylariaceae</taxon>
        <taxon>Xylaria</taxon>
    </lineage>
</organism>
<accession>A0A9W8TLC4</accession>
<sequence length="221" mass="24091">MTSSFVPKIAESPANNLFVVLGYSPEVKDVAACVGILNTRGEADDPVFEEWRQLPTIAATIQTTTVYDLSFTVIQPENYYTSWFTLTFKNDARIMTRAASLHDDLVSSLQSFVPDGDFISQCVFQPLPMIISQHSVRAGGNIMGLEDNNGGEDGGDPIPGVDTDEDGGATCLWLCSAEGDVLASYGPKNVKKMREVADRYDPDRVFQTLCPGGWKLPKLDG</sequence>
<name>A0A9W8TLC4_9PEZI</name>
<evidence type="ECO:0000313" key="2">
    <source>
        <dbReference type="Proteomes" id="UP001148614"/>
    </source>
</evidence>
<dbReference type="VEuPathDB" id="FungiDB:F4678DRAFT_482894"/>
<keyword evidence="2" id="KW-1185">Reference proteome</keyword>
<gene>
    <name evidence="1" type="ORF">NPX13_g6856</name>
</gene>
<dbReference type="EMBL" id="JANPWZ010001266">
    <property type="protein sequence ID" value="KAJ3567197.1"/>
    <property type="molecule type" value="Genomic_DNA"/>
</dbReference>
<reference evidence="1" key="1">
    <citation type="submission" date="2022-07" db="EMBL/GenBank/DDBJ databases">
        <title>Genome Sequence of Xylaria arbuscula.</title>
        <authorList>
            <person name="Buettner E."/>
        </authorList>
    </citation>
    <scope>NUCLEOTIDE SEQUENCE</scope>
    <source>
        <strain evidence="1">VT107</strain>
    </source>
</reference>
<protein>
    <submittedName>
        <fullName evidence="1">Uncharacterized protein</fullName>
    </submittedName>
</protein>
<proteinExistence type="predicted"/>
<comment type="caution">
    <text evidence="1">The sequence shown here is derived from an EMBL/GenBank/DDBJ whole genome shotgun (WGS) entry which is preliminary data.</text>
</comment>
<dbReference type="AlphaFoldDB" id="A0A9W8TLC4"/>